<dbReference type="Pfam" id="PF00805">
    <property type="entry name" value="Pentapeptide"/>
    <property type="match status" value="1"/>
</dbReference>
<evidence type="ECO:0000313" key="2">
    <source>
        <dbReference type="Proteomes" id="UP000636505"/>
    </source>
</evidence>
<dbReference type="SUPFAM" id="SSF141571">
    <property type="entry name" value="Pentapeptide repeat-like"/>
    <property type="match status" value="1"/>
</dbReference>
<evidence type="ECO:0000313" key="1">
    <source>
        <dbReference type="EMBL" id="MBE9079424.1"/>
    </source>
</evidence>
<accession>A0A8J7AI71</accession>
<keyword evidence="2" id="KW-1185">Reference proteome</keyword>
<dbReference type="InterPro" id="IPR001646">
    <property type="entry name" value="5peptide_repeat"/>
</dbReference>
<protein>
    <submittedName>
        <fullName evidence="1">Pentapeptide repeat-containing protein</fullName>
    </submittedName>
</protein>
<dbReference type="Proteomes" id="UP000636505">
    <property type="component" value="Unassembled WGS sequence"/>
</dbReference>
<dbReference type="InterPro" id="IPR051082">
    <property type="entry name" value="Pentapeptide-BTB/POZ_domain"/>
</dbReference>
<proteinExistence type="predicted"/>
<comment type="caution">
    <text evidence="1">The sequence shown here is derived from an EMBL/GenBank/DDBJ whole genome shotgun (WGS) entry which is preliminary data.</text>
</comment>
<dbReference type="PANTHER" id="PTHR14136:SF17">
    <property type="entry name" value="BTB_POZ DOMAIN-CONTAINING PROTEIN KCTD9"/>
    <property type="match status" value="1"/>
</dbReference>
<dbReference type="AlphaFoldDB" id="A0A8J7AI71"/>
<gene>
    <name evidence="1" type="ORF">IQ241_19335</name>
</gene>
<organism evidence="1 2">
    <name type="scientific">Vasconcelosia minhoensis LEGE 07310</name>
    <dbReference type="NCBI Taxonomy" id="915328"/>
    <lineage>
        <taxon>Bacteria</taxon>
        <taxon>Bacillati</taxon>
        <taxon>Cyanobacteriota</taxon>
        <taxon>Cyanophyceae</taxon>
        <taxon>Nodosilineales</taxon>
        <taxon>Cymatolegaceae</taxon>
        <taxon>Vasconcelosia</taxon>
        <taxon>Vasconcelosia minhoensis</taxon>
    </lineage>
</organism>
<dbReference type="EMBL" id="JADEXG010000056">
    <property type="protein sequence ID" value="MBE9079424.1"/>
    <property type="molecule type" value="Genomic_DNA"/>
</dbReference>
<reference evidence="1" key="1">
    <citation type="submission" date="2020-10" db="EMBL/GenBank/DDBJ databases">
        <authorList>
            <person name="Castelo-Branco R."/>
            <person name="Eusebio N."/>
            <person name="Adriana R."/>
            <person name="Vieira A."/>
            <person name="Brugerolle De Fraissinette N."/>
            <person name="Rezende De Castro R."/>
            <person name="Schneider M.P."/>
            <person name="Vasconcelos V."/>
            <person name="Leao P.N."/>
        </authorList>
    </citation>
    <scope>NUCLEOTIDE SEQUENCE</scope>
    <source>
        <strain evidence="1">LEGE 07310</strain>
    </source>
</reference>
<dbReference type="RefSeq" id="WP_193910374.1">
    <property type="nucleotide sequence ID" value="NZ_JADEXG010000056.1"/>
</dbReference>
<dbReference type="PANTHER" id="PTHR14136">
    <property type="entry name" value="BTB_POZ DOMAIN-CONTAINING PROTEIN KCTD9"/>
    <property type="match status" value="1"/>
</dbReference>
<dbReference type="Gene3D" id="2.160.20.80">
    <property type="entry name" value="E3 ubiquitin-protein ligase SopA"/>
    <property type="match status" value="1"/>
</dbReference>
<sequence>MKGQYLIGISVLASALLGGVQPVIAEAPMPLNPAFNVRRLLVTHRCYGCDLTGADLSGTRLSGVDLRNANLQDADLSSANLVGADLSKANLTNANLTGAVLTNASLASATLDGVNFSQAHLYYVDVTGASMQNLNLTGAQMMGTSISVGGEAGPVEPGLPTQSIPDGPLPNFPPPPPPLFDIPIEAVPDY</sequence>
<name>A0A8J7AI71_9CYAN</name>